<dbReference type="Pfam" id="PF09485">
    <property type="entry name" value="CRISPR_Cse2"/>
    <property type="match status" value="1"/>
</dbReference>
<dbReference type="InterPro" id="IPR013382">
    <property type="entry name" value="CRISPR-assoc_prot_Cse2"/>
</dbReference>
<dbReference type="CDD" id="cd09731">
    <property type="entry name" value="Cse2_I-E"/>
    <property type="match status" value="1"/>
</dbReference>
<keyword evidence="2" id="KW-1185">Reference proteome</keyword>
<dbReference type="NCBIfam" id="TIGR02548">
    <property type="entry name" value="casB_cse2"/>
    <property type="match status" value="1"/>
</dbReference>
<evidence type="ECO:0000313" key="1">
    <source>
        <dbReference type="EMBL" id="WBW62280.1"/>
    </source>
</evidence>
<proteinExistence type="predicted"/>
<accession>A0AAJ5QXG9</accession>
<dbReference type="Proteomes" id="UP001210130">
    <property type="component" value="Chromosome"/>
</dbReference>
<evidence type="ECO:0000313" key="2">
    <source>
        <dbReference type="Proteomes" id="UP001210130"/>
    </source>
</evidence>
<gene>
    <name evidence="1" type="primary">casB</name>
    <name evidence="1" type="ORF">OR613_04880</name>
</gene>
<protein>
    <submittedName>
        <fullName evidence="1">Type I-E CRISPR-associated protein Cse2/CasB</fullName>
    </submittedName>
</protein>
<dbReference type="AlphaFoldDB" id="A0AAJ5QXG9"/>
<dbReference type="InterPro" id="IPR038287">
    <property type="entry name" value="Cse2_sf"/>
</dbReference>
<dbReference type="EMBL" id="CP112887">
    <property type="protein sequence ID" value="WBW62280.1"/>
    <property type="molecule type" value="Genomic_DNA"/>
</dbReference>
<name>A0AAJ5QXG9_9ENTR</name>
<dbReference type="Gene3D" id="1.10.520.40">
    <property type="entry name" value="CRISPR-associated protein Cse2"/>
    <property type="match status" value="1"/>
</dbReference>
<organism evidence="1 2">
    <name type="scientific">Klebsiella electrica</name>
    <dbReference type="NCBI Taxonomy" id="1259973"/>
    <lineage>
        <taxon>Bacteria</taxon>
        <taxon>Pseudomonadati</taxon>
        <taxon>Pseudomonadota</taxon>
        <taxon>Gammaproteobacteria</taxon>
        <taxon>Enterobacterales</taxon>
        <taxon>Enterobacteriaceae</taxon>
        <taxon>Klebsiella/Raoultella group</taxon>
        <taxon>Klebsiella</taxon>
    </lineage>
</organism>
<reference evidence="1 2" key="1">
    <citation type="journal article" date="2023" name="Microbiol. Resour. Announc.">
        <title>Complete Genome Sequence of the First Colistin-Resistant Raoultella electrica Strain.</title>
        <authorList>
            <person name="Aldeia C."/>
            <person name="Campos-Madueno E.I."/>
            <person name="Sendi P."/>
            <person name="Endimiani A."/>
        </authorList>
    </citation>
    <scope>NUCLEOTIDE SEQUENCE [LARGE SCALE GENOMIC DNA]</scope>
    <source>
        <strain evidence="1 2">S2-IND-01-C</strain>
    </source>
</reference>
<sequence length="213" mass="24898">MYWRWLDNKRRLNMLNSHTAALRRITNPKAQKALINWFSALSERYSTQENQRINGRAWRAELKRMEPPYGAMMCEGYGALRHSLLEHMPLQPLDEMALALFASIAAHIKKHNEKTSFAAQLGEKLNGSTPCVSTLRFERLQKASDPQTFCQLLIHAVTIRGHEGVNVLSLADSIFLWMEEWQRREEHQSEPRDPFERNRIRWANEYLSASYSK</sequence>